<gene>
    <name evidence="3" type="ORF">JOC47_001570</name>
</gene>
<keyword evidence="1" id="KW-1133">Transmembrane helix</keyword>
<sequence>MRLKQNLTLGILIIVLISGILTINMLNILSFSKEENPEFGREIKVNNQQLNIKEDSALEIIWDVSGSMWGEIDNKNKITIAKEILEDICGELSTNVHLGLRIFGSKNNKGNSFLVLKPAPNNNQHLLSYLAKVTPAGKSPIGVNLLLAKNDLIKFQGKKHILLITDGKDTGKMMPTKIIKKLKQAKIKTHIVHVGEINKINQLQLKTLAQLGNGKYFTYFEYQEVVPTINLE</sequence>
<evidence type="ECO:0000313" key="3">
    <source>
        <dbReference type="EMBL" id="MBM7556719.1"/>
    </source>
</evidence>
<evidence type="ECO:0000256" key="1">
    <source>
        <dbReference type="SAM" id="Phobius"/>
    </source>
</evidence>
<dbReference type="SUPFAM" id="SSF53300">
    <property type="entry name" value="vWA-like"/>
    <property type="match status" value="1"/>
</dbReference>
<dbReference type="RefSeq" id="WP_204701487.1">
    <property type="nucleotide sequence ID" value="NZ_JAFBDQ010000006.1"/>
</dbReference>
<feature type="transmembrane region" description="Helical" evidence="1">
    <location>
        <begin position="7"/>
        <end position="29"/>
    </location>
</feature>
<dbReference type="AlphaFoldDB" id="A0A939BQU5"/>
<protein>
    <submittedName>
        <fullName evidence="3">Ca-activated chloride channel family protein</fullName>
    </submittedName>
</protein>
<keyword evidence="4" id="KW-1185">Reference proteome</keyword>
<dbReference type="Gene3D" id="3.40.50.410">
    <property type="entry name" value="von Willebrand factor, type A domain"/>
    <property type="match status" value="1"/>
</dbReference>
<feature type="domain" description="VWFA" evidence="2">
    <location>
        <begin position="57"/>
        <end position="232"/>
    </location>
</feature>
<accession>A0A939BQU5</accession>
<dbReference type="Proteomes" id="UP000774000">
    <property type="component" value="Unassembled WGS sequence"/>
</dbReference>
<dbReference type="Pfam" id="PF00092">
    <property type="entry name" value="VWA"/>
    <property type="match status" value="1"/>
</dbReference>
<dbReference type="PROSITE" id="PS50234">
    <property type="entry name" value="VWFA"/>
    <property type="match status" value="1"/>
</dbReference>
<dbReference type="EMBL" id="JAFBDQ010000006">
    <property type="protein sequence ID" value="MBM7556719.1"/>
    <property type="molecule type" value="Genomic_DNA"/>
</dbReference>
<reference evidence="3" key="1">
    <citation type="submission" date="2021-01" db="EMBL/GenBank/DDBJ databases">
        <title>Genomic Encyclopedia of Type Strains, Phase IV (KMG-IV): sequencing the most valuable type-strain genomes for metagenomic binning, comparative biology and taxonomic classification.</title>
        <authorList>
            <person name="Goeker M."/>
        </authorList>
    </citation>
    <scope>NUCLEOTIDE SEQUENCE</scope>
    <source>
        <strain evidence="3">DSM 23230</strain>
    </source>
</reference>
<keyword evidence="1" id="KW-0812">Transmembrane</keyword>
<comment type="caution">
    <text evidence="3">The sequence shown here is derived from an EMBL/GenBank/DDBJ whole genome shotgun (WGS) entry which is preliminary data.</text>
</comment>
<dbReference type="InterPro" id="IPR002035">
    <property type="entry name" value="VWF_A"/>
</dbReference>
<name>A0A939BQU5_9FIRM</name>
<evidence type="ECO:0000313" key="4">
    <source>
        <dbReference type="Proteomes" id="UP000774000"/>
    </source>
</evidence>
<dbReference type="SMART" id="SM00327">
    <property type="entry name" value="VWA"/>
    <property type="match status" value="1"/>
</dbReference>
<keyword evidence="1" id="KW-0472">Membrane</keyword>
<organism evidence="3 4">
    <name type="scientific">Halanaerobacter jeridensis</name>
    <dbReference type="NCBI Taxonomy" id="706427"/>
    <lineage>
        <taxon>Bacteria</taxon>
        <taxon>Bacillati</taxon>
        <taxon>Bacillota</taxon>
        <taxon>Clostridia</taxon>
        <taxon>Halanaerobiales</taxon>
        <taxon>Halobacteroidaceae</taxon>
        <taxon>Halanaerobacter</taxon>
    </lineage>
</organism>
<dbReference type="InterPro" id="IPR036465">
    <property type="entry name" value="vWFA_dom_sf"/>
</dbReference>
<evidence type="ECO:0000259" key="2">
    <source>
        <dbReference type="PROSITE" id="PS50234"/>
    </source>
</evidence>
<proteinExistence type="predicted"/>